<sequence length="326" mass="35505">MALHRPARACSNGGMSKSRLQHRQLEVFRAVVRSGSVTGASRILGISQPGVSKILTQTEELCGFCLFERLHGRLVPTQRGLSLFDETERLFVGMEQIEHLMERLRAEEPRRAVIASIPVLAQELMPPVARRWLDVPGAERLALTTRDAGGVMAMAASRRAEIGLMGSLQRVPSLRSFLVARTRALIALPPGHPLAARATIRPADLHGQPFIGISRHEGQQTLIDRVLEDEGVRPLEVAECPLIAGAAGMALAGVGITFTDAFAARPFLGRGLILRDFAPAVTFEYRAIWSEGMSNPFDRTAFLRLLGECAEAILSEPPPEGVTRLS</sequence>
<evidence type="ECO:0000256" key="3">
    <source>
        <dbReference type="ARBA" id="ARBA00023125"/>
    </source>
</evidence>
<proteinExistence type="inferred from homology"/>
<dbReference type="PANTHER" id="PTHR30427:SF1">
    <property type="entry name" value="TRANSCRIPTIONAL ACTIVATOR PROTEIN LYSR"/>
    <property type="match status" value="1"/>
</dbReference>
<comment type="caution">
    <text evidence="6">The sequence shown here is derived from an EMBL/GenBank/DDBJ whole genome shotgun (WGS) entry which is preliminary data.</text>
</comment>
<dbReference type="InterPro" id="IPR036388">
    <property type="entry name" value="WH-like_DNA-bd_sf"/>
</dbReference>
<reference evidence="6 7" key="1">
    <citation type="submission" date="2019-03" db="EMBL/GenBank/DDBJ databases">
        <title>Roseomonas sp. a novel Roseomonas species isolated from Sea whip Gorgonian.</title>
        <authorList>
            <person name="Li F."/>
            <person name="Pan X."/>
            <person name="Huang S."/>
            <person name="Li Z."/>
            <person name="Meng B."/>
        </authorList>
    </citation>
    <scope>NUCLEOTIDE SEQUENCE [LARGE SCALE GENOMIC DNA]</scope>
    <source>
        <strain evidence="6 7">M0104</strain>
    </source>
</reference>
<evidence type="ECO:0000256" key="2">
    <source>
        <dbReference type="ARBA" id="ARBA00023015"/>
    </source>
</evidence>
<dbReference type="Gene3D" id="3.40.190.10">
    <property type="entry name" value="Periplasmic binding protein-like II"/>
    <property type="match status" value="2"/>
</dbReference>
<evidence type="ECO:0000313" key="7">
    <source>
        <dbReference type="Proteomes" id="UP000460715"/>
    </source>
</evidence>
<dbReference type="Proteomes" id="UP000460715">
    <property type="component" value="Unassembled WGS sequence"/>
</dbReference>
<evidence type="ECO:0000259" key="5">
    <source>
        <dbReference type="PROSITE" id="PS50931"/>
    </source>
</evidence>
<dbReference type="GO" id="GO:0003700">
    <property type="term" value="F:DNA-binding transcription factor activity"/>
    <property type="evidence" value="ECO:0007669"/>
    <property type="project" value="InterPro"/>
</dbReference>
<accession>A0A845B4P1</accession>
<dbReference type="InterPro" id="IPR000847">
    <property type="entry name" value="LysR_HTH_N"/>
</dbReference>
<dbReference type="AlphaFoldDB" id="A0A845B4P1"/>
<dbReference type="Pfam" id="PF00126">
    <property type="entry name" value="HTH_1"/>
    <property type="match status" value="1"/>
</dbReference>
<evidence type="ECO:0000313" key="6">
    <source>
        <dbReference type="EMBL" id="MXP62623.1"/>
    </source>
</evidence>
<keyword evidence="7" id="KW-1185">Reference proteome</keyword>
<dbReference type="EMBL" id="SNVJ01000003">
    <property type="protein sequence ID" value="MXP62623.1"/>
    <property type="molecule type" value="Genomic_DNA"/>
</dbReference>
<keyword evidence="4" id="KW-0804">Transcription</keyword>
<feature type="domain" description="HTH lysR-type" evidence="5">
    <location>
        <begin position="23"/>
        <end position="77"/>
    </location>
</feature>
<dbReference type="PROSITE" id="PS50931">
    <property type="entry name" value="HTH_LYSR"/>
    <property type="match status" value="1"/>
</dbReference>
<dbReference type="Gene3D" id="1.10.10.10">
    <property type="entry name" value="Winged helix-like DNA-binding domain superfamily/Winged helix DNA-binding domain"/>
    <property type="match status" value="1"/>
</dbReference>
<gene>
    <name evidence="6" type="ORF">E0493_04555</name>
</gene>
<organism evidence="6 7">
    <name type="scientific">Teichococcus coralli</name>
    <dbReference type="NCBI Taxonomy" id="2545983"/>
    <lineage>
        <taxon>Bacteria</taxon>
        <taxon>Pseudomonadati</taxon>
        <taxon>Pseudomonadota</taxon>
        <taxon>Alphaproteobacteria</taxon>
        <taxon>Acetobacterales</taxon>
        <taxon>Roseomonadaceae</taxon>
        <taxon>Roseomonas</taxon>
    </lineage>
</organism>
<evidence type="ECO:0000256" key="1">
    <source>
        <dbReference type="ARBA" id="ARBA00009437"/>
    </source>
</evidence>
<dbReference type="SUPFAM" id="SSF53850">
    <property type="entry name" value="Periplasmic binding protein-like II"/>
    <property type="match status" value="1"/>
</dbReference>
<comment type="similarity">
    <text evidence="1">Belongs to the LysR transcriptional regulatory family.</text>
</comment>
<dbReference type="InterPro" id="IPR005119">
    <property type="entry name" value="LysR_subst-bd"/>
</dbReference>
<dbReference type="PANTHER" id="PTHR30427">
    <property type="entry name" value="TRANSCRIPTIONAL ACTIVATOR PROTEIN LYSR"/>
    <property type="match status" value="1"/>
</dbReference>
<dbReference type="GO" id="GO:0010628">
    <property type="term" value="P:positive regulation of gene expression"/>
    <property type="evidence" value="ECO:0007669"/>
    <property type="project" value="TreeGrafter"/>
</dbReference>
<keyword evidence="2" id="KW-0805">Transcription regulation</keyword>
<evidence type="ECO:0000256" key="4">
    <source>
        <dbReference type="ARBA" id="ARBA00023163"/>
    </source>
</evidence>
<dbReference type="InterPro" id="IPR036390">
    <property type="entry name" value="WH_DNA-bd_sf"/>
</dbReference>
<keyword evidence="3" id="KW-0238">DNA-binding</keyword>
<protein>
    <submittedName>
        <fullName evidence="6">LysR family transcriptional regulator</fullName>
    </submittedName>
</protein>
<dbReference type="SUPFAM" id="SSF46785">
    <property type="entry name" value="Winged helix' DNA-binding domain"/>
    <property type="match status" value="1"/>
</dbReference>
<dbReference type="Pfam" id="PF03466">
    <property type="entry name" value="LysR_substrate"/>
    <property type="match status" value="1"/>
</dbReference>
<dbReference type="GO" id="GO:0043565">
    <property type="term" value="F:sequence-specific DNA binding"/>
    <property type="evidence" value="ECO:0007669"/>
    <property type="project" value="TreeGrafter"/>
</dbReference>
<name>A0A845B4P1_9PROT</name>